<evidence type="ECO:0000256" key="4">
    <source>
        <dbReference type="ARBA" id="ARBA00023186"/>
    </source>
</evidence>
<dbReference type="Proteomes" id="UP000035212">
    <property type="component" value="Chromosome"/>
</dbReference>
<evidence type="ECO:0000256" key="6">
    <source>
        <dbReference type="SAM" id="Coils"/>
    </source>
</evidence>
<accession>A0A0G3GMW8</accession>
<dbReference type="SMART" id="SM00382">
    <property type="entry name" value="AAA"/>
    <property type="match status" value="2"/>
</dbReference>
<dbReference type="InterPro" id="IPR028299">
    <property type="entry name" value="ClpA/B_CS2"/>
</dbReference>
<reference evidence="10" key="2">
    <citation type="submission" date="2015-03" db="EMBL/GenBank/DDBJ databases">
        <authorList>
            <person name="Deng P."/>
            <person name="Lu S."/>
        </authorList>
    </citation>
    <scope>NUCLEOTIDE SEQUENCE [LARGE SCALE GENOMIC DNA]</scope>
    <source>
        <strain evidence="10">UFB2</strain>
    </source>
</reference>
<keyword evidence="4 5" id="KW-0143">Chaperone</keyword>
<dbReference type="Pfam" id="PF00004">
    <property type="entry name" value="AAA"/>
    <property type="match status" value="1"/>
</dbReference>
<dbReference type="InterPro" id="IPR003959">
    <property type="entry name" value="ATPase_AAA_core"/>
</dbReference>
<evidence type="ECO:0000256" key="3">
    <source>
        <dbReference type="ARBA" id="ARBA00022840"/>
    </source>
</evidence>
<dbReference type="InterPro" id="IPR003593">
    <property type="entry name" value="AAA+_ATPase"/>
</dbReference>
<dbReference type="SUPFAM" id="SSF52540">
    <property type="entry name" value="P-loop containing nucleoside triphosphate hydrolases"/>
    <property type="match status" value="2"/>
</dbReference>
<dbReference type="PANTHER" id="PTHR11638">
    <property type="entry name" value="ATP-DEPENDENT CLP PROTEASE"/>
    <property type="match status" value="1"/>
</dbReference>
<sequence length="861" mass="94717">MINVDLQRLIQALDAETRDDLERSAEQCVARGADKVLAEDLLLRLLERPRGLLERALQDAQVNAQALSATLQPRMEHSASCNPVFAPELVQWLQDALSVATLELEQELIDQTALILALLRNPARYTGRSCSILLARLNTDRLKDFALSLPIRSRDCPSIQAAGSLLERFTHNLTRQAREGGLDPVLCRDGEIRQMIDILVRRRKNNPIVVGDAGVGKTAIVEGLALRIAAGEVPSVLEDVEVLSLDMGLLQAGASIKGEFERRLRGVIDEIRTSSGSIILFIDEAHTLIGAGSNAGGSDAANLLKPALARGELRTIAATTWVEYKKYFEKDPALTRRFQPVQLHEPTVSQAVTILRGLAPAYESSHGIYLRDDAVVAAAQWSARYLTGRQLPDKAVDVLDTACARVRISLASAPQNLERLRSELAEGERQRQALRRDAEAGLSIDAQVLEALEARLDTVETECQALETQWTEQRILAERLLSLRRQLIGARETVADQALSIETLESALRETRDTLVAAQARERLVSYEVCPRLVAEVISAWTGIPLAQLAQEHDVNIASFATDLRARIRGQEQAVQALDRVVRAAAAGLNKPDAPVGVFLLVGPSGVGKTETAHALADLLYGGDRFLTTFNMTEFQEKHTVSRLIGAPPGYVGFGEGGMLTEAVRQKPYSVVLLDEVEKADSDVMNLFYQIFDKGLANDGEGREIDFRNTLILMTSNLGSERITELCESGAPPSTERLEACIRPILSKHFKPALLARMCVVPYYPVGGSVLRELVELKLDRLGERLRRRQLGFSYCARLVDHLVGHCTRSDSGARLIDRLLDLHLMPLVADRLLVSKAAEEPLRHVHAMLNSEANVACEFT</sequence>
<dbReference type="Pfam" id="PF17871">
    <property type="entry name" value="AAA_lid_9"/>
    <property type="match status" value="1"/>
</dbReference>
<feature type="coiled-coil region" evidence="6">
    <location>
        <begin position="410"/>
        <end position="469"/>
    </location>
</feature>
<dbReference type="NCBIfam" id="TIGR03345">
    <property type="entry name" value="VI_ClpV1"/>
    <property type="match status" value="1"/>
</dbReference>
<dbReference type="Pfam" id="PF10431">
    <property type="entry name" value="ClpB_D2-small"/>
    <property type="match status" value="1"/>
</dbReference>
<evidence type="ECO:0000256" key="5">
    <source>
        <dbReference type="RuleBase" id="RU004432"/>
    </source>
</evidence>
<evidence type="ECO:0000256" key="1">
    <source>
        <dbReference type="ARBA" id="ARBA00008675"/>
    </source>
</evidence>
<keyword evidence="2 5" id="KW-0547">Nucleotide-binding</keyword>
<evidence type="ECO:0000259" key="8">
    <source>
        <dbReference type="SMART" id="SM01086"/>
    </source>
</evidence>
<dbReference type="PROSITE" id="PS00870">
    <property type="entry name" value="CLPAB_1"/>
    <property type="match status" value="1"/>
</dbReference>
<dbReference type="SMART" id="SM01086">
    <property type="entry name" value="ClpB_D2-small"/>
    <property type="match status" value="1"/>
</dbReference>
<dbReference type="AlphaFoldDB" id="A0A0G3GMW8"/>
<dbReference type="InterPro" id="IPR050130">
    <property type="entry name" value="ClpA_ClpB"/>
</dbReference>
<dbReference type="InterPro" id="IPR027417">
    <property type="entry name" value="P-loop_NTPase"/>
</dbReference>
<proteinExistence type="inferred from homology"/>
<reference evidence="9 10" key="1">
    <citation type="journal article" date="2015" name="Stand. Genomic Sci.">
        <title>Complete genome of Pseudomonas chlororaphis strain UFB2, a soil bacterium with antibacterial activity against bacterial canker pathogen of tomato.</title>
        <authorList>
            <person name="Deng P."/>
            <person name="Wang X."/>
            <person name="Baird S.M."/>
            <person name="Lu S.E."/>
        </authorList>
    </citation>
    <scope>NUCLEOTIDE SEQUENCE [LARGE SCALE GENOMIC DNA]</scope>
    <source>
        <strain evidence="9 10">UFB2</strain>
    </source>
</reference>
<dbReference type="FunFam" id="3.40.50.300:FF:000025">
    <property type="entry name" value="ATP-dependent Clp protease subunit"/>
    <property type="match status" value="1"/>
</dbReference>
<evidence type="ECO:0000313" key="9">
    <source>
        <dbReference type="EMBL" id="AKK01890.1"/>
    </source>
</evidence>
<dbReference type="Gene3D" id="1.10.1780.10">
    <property type="entry name" value="Clp, N-terminal domain"/>
    <property type="match status" value="1"/>
</dbReference>
<dbReference type="PRINTS" id="PR00300">
    <property type="entry name" value="CLPPROTEASEA"/>
</dbReference>
<feature type="domain" description="AAA+ ATPase" evidence="7">
    <location>
        <begin position="203"/>
        <end position="348"/>
    </location>
</feature>
<evidence type="ECO:0000256" key="2">
    <source>
        <dbReference type="ARBA" id="ARBA00022741"/>
    </source>
</evidence>
<comment type="similarity">
    <text evidence="1 5">Belongs to the ClpA/ClpB family.</text>
</comment>
<evidence type="ECO:0000313" key="10">
    <source>
        <dbReference type="Proteomes" id="UP000035212"/>
    </source>
</evidence>
<dbReference type="PANTHER" id="PTHR11638:SF181">
    <property type="entry name" value="ATPASE SUBUNIT OF ATP-DEPENDENT PROTEASE"/>
    <property type="match status" value="1"/>
</dbReference>
<keyword evidence="6" id="KW-0175">Coiled coil</keyword>
<dbReference type="GO" id="GO:0034605">
    <property type="term" value="P:cellular response to heat"/>
    <property type="evidence" value="ECO:0007669"/>
    <property type="project" value="TreeGrafter"/>
</dbReference>
<feature type="domain" description="AAA+ ATPase" evidence="7">
    <location>
        <begin position="595"/>
        <end position="756"/>
    </location>
</feature>
<dbReference type="InterPro" id="IPR019489">
    <property type="entry name" value="Clp_ATPase_C"/>
</dbReference>
<dbReference type="InterPro" id="IPR018368">
    <property type="entry name" value="ClpA/B_CS1"/>
</dbReference>
<dbReference type="FunFam" id="3.40.50.300:FF:000010">
    <property type="entry name" value="Chaperone clpB 1, putative"/>
    <property type="match status" value="1"/>
</dbReference>
<dbReference type="CDD" id="cd00009">
    <property type="entry name" value="AAA"/>
    <property type="match status" value="1"/>
</dbReference>
<dbReference type="InterPro" id="IPR017729">
    <property type="entry name" value="ATPase_T6SS_ClpV1"/>
</dbReference>
<protein>
    <submittedName>
        <fullName evidence="9">ATPase AAA</fullName>
    </submittedName>
</protein>
<dbReference type="GO" id="GO:0005737">
    <property type="term" value="C:cytoplasm"/>
    <property type="evidence" value="ECO:0007669"/>
    <property type="project" value="TreeGrafter"/>
</dbReference>
<dbReference type="CDD" id="cd19499">
    <property type="entry name" value="RecA-like_ClpB_Hsp104-like"/>
    <property type="match status" value="1"/>
</dbReference>
<name>A0A0G3GMW8_9PSED</name>
<organism evidence="9 10">
    <name type="scientific">Pseudomonas chlororaphis</name>
    <dbReference type="NCBI Taxonomy" id="587753"/>
    <lineage>
        <taxon>Bacteria</taxon>
        <taxon>Pseudomonadati</taxon>
        <taxon>Pseudomonadota</taxon>
        <taxon>Gammaproteobacteria</taxon>
        <taxon>Pseudomonadales</taxon>
        <taxon>Pseudomonadaceae</taxon>
        <taxon>Pseudomonas</taxon>
    </lineage>
</organism>
<dbReference type="Pfam" id="PF07724">
    <property type="entry name" value="AAA_2"/>
    <property type="match status" value="1"/>
</dbReference>
<dbReference type="SUPFAM" id="SSF81923">
    <property type="entry name" value="Double Clp-N motif"/>
    <property type="match status" value="1"/>
</dbReference>
<dbReference type="PROSITE" id="PS00871">
    <property type="entry name" value="CLPAB_2"/>
    <property type="match status" value="1"/>
</dbReference>
<gene>
    <name evidence="9" type="ORF">VM99_27165</name>
</gene>
<dbReference type="Gene3D" id="1.10.8.60">
    <property type="match status" value="1"/>
</dbReference>
<evidence type="ECO:0000259" key="7">
    <source>
        <dbReference type="SMART" id="SM00382"/>
    </source>
</evidence>
<dbReference type="InterPro" id="IPR041546">
    <property type="entry name" value="ClpA/ClpB_AAA_lid"/>
</dbReference>
<dbReference type="Gene3D" id="3.40.50.300">
    <property type="entry name" value="P-loop containing nucleotide triphosphate hydrolases"/>
    <property type="match status" value="3"/>
</dbReference>
<dbReference type="PATRIC" id="fig|587753.11.peg.5584"/>
<keyword evidence="3 5" id="KW-0067">ATP-binding</keyword>
<dbReference type="EMBL" id="CP011020">
    <property type="protein sequence ID" value="AKK01890.1"/>
    <property type="molecule type" value="Genomic_DNA"/>
</dbReference>
<dbReference type="InterPro" id="IPR036628">
    <property type="entry name" value="Clp_N_dom_sf"/>
</dbReference>
<dbReference type="InterPro" id="IPR001270">
    <property type="entry name" value="ClpA/B"/>
</dbReference>
<dbReference type="GO" id="GO:0005524">
    <property type="term" value="F:ATP binding"/>
    <property type="evidence" value="ECO:0007669"/>
    <property type="project" value="UniProtKB-KW"/>
</dbReference>
<dbReference type="GO" id="GO:0016887">
    <property type="term" value="F:ATP hydrolysis activity"/>
    <property type="evidence" value="ECO:0007669"/>
    <property type="project" value="InterPro"/>
</dbReference>
<feature type="domain" description="Clp ATPase C-terminal" evidence="8">
    <location>
        <begin position="766"/>
        <end position="856"/>
    </location>
</feature>